<keyword evidence="1" id="KW-0732">Signal</keyword>
<feature type="chain" id="PRO_5038021180" evidence="1">
    <location>
        <begin position="16"/>
        <end position="226"/>
    </location>
</feature>
<evidence type="ECO:0000313" key="3">
    <source>
        <dbReference type="EMBL" id="QUT06640.1"/>
    </source>
</evidence>
<feature type="signal peptide" evidence="1">
    <location>
        <begin position="1"/>
        <end position="15"/>
    </location>
</feature>
<dbReference type="AlphaFoldDB" id="A0A975Q252"/>
<evidence type="ECO:0000259" key="2">
    <source>
        <dbReference type="Pfam" id="PF10988"/>
    </source>
</evidence>
<dbReference type="KEGG" id="spph:KFK14_04105"/>
<sequence length="226" mass="22412">MLLPLAVLFAVPAQAANQSYSISSFDSIRVLAPVRILVTTGAGVSARGEGDRNALDRVDLSMAGSTLTVRMKPAQMNEAAGGQATIILSTGQLQRAMLAGGGSLSIDRMKGVNAMVQLSGSGDVSVGTVAADRLDIAIMGSGRLTAAGATDVLNATLSGPGALAGEGLKAKQVKLLGDGPGDATVTATVSADVVARGSGDVTILGKAACKVNRGGTGNIQCGGKSF</sequence>
<reference evidence="3" key="1">
    <citation type="submission" date="2021-04" db="EMBL/GenBank/DDBJ databases">
        <title>Isolation of p-tert-butylphenol degrading bacteria Sphingobium phenoxybenzoativorans Tas13 from active sludge.</title>
        <authorList>
            <person name="Li Y."/>
        </authorList>
    </citation>
    <scope>NUCLEOTIDE SEQUENCE</scope>
    <source>
        <strain evidence="3">Tas13</strain>
    </source>
</reference>
<organism evidence="3 4">
    <name type="scientific">Sphingobium phenoxybenzoativorans</name>
    <dbReference type="NCBI Taxonomy" id="1592790"/>
    <lineage>
        <taxon>Bacteria</taxon>
        <taxon>Pseudomonadati</taxon>
        <taxon>Pseudomonadota</taxon>
        <taxon>Alphaproteobacteria</taxon>
        <taxon>Sphingomonadales</taxon>
        <taxon>Sphingomonadaceae</taxon>
        <taxon>Sphingobium</taxon>
    </lineage>
</organism>
<keyword evidence="4" id="KW-1185">Reference proteome</keyword>
<dbReference type="Proteomes" id="UP000681425">
    <property type="component" value="Chromosome"/>
</dbReference>
<dbReference type="Pfam" id="PF10988">
    <property type="entry name" value="DUF2807"/>
    <property type="match status" value="1"/>
</dbReference>
<protein>
    <submittedName>
        <fullName evidence="3">DUF2807 domain-containing protein</fullName>
    </submittedName>
</protein>
<evidence type="ECO:0000256" key="1">
    <source>
        <dbReference type="SAM" id="SignalP"/>
    </source>
</evidence>
<dbReference type="Gene3D" id="2.160.20.120">
    <property type="match status" value="1"/>
</dbReference>
<dbReference type="RefSeq" id="WP_212609965.1">
    <property type="nucleotide sequence ID" value="NZ_CP073910.1"/>
</dbReference>
<dbReference type="EMBL" id="CP073910">
    <property type="protein sequence ID" value="QUT06640.1"/>
    <property type="molecule type" value="Genomic_DNA"/>
</dbReference>
<proteinExistence type="predicted"/>
<dbReference type="InterPro" id="IPR021255">
    <property type="entry name" value="DUF2807"/>
</dbReference>
<name>A0A975Q252_9SPHN</name>
<evidence type="ECO:0000313" key="4">
    <source>
        <dbReference type="Proteomes" id="UP000681425"/>
    </source>
</evidence>
<feature type="domain" description="Putative auto-transporter adhesin head GIN" evidence="2">
    <location>
        <begin position="25"/>
        <end position="206"/>
    </location>
</feature>
<accession>A0A975Q252</accession>
<gene>
    <name evidence="3" type="ORF">KFK14_04105</name>
</gene>